<feature type="domain" description="AAA" evidence="1">
    <location>
        <begin position="4"/>
        <end position="180"/>
    </location>
</feature>
<dbReference type="PIRSF" id="PIRSF009320">
    <property type="entry name" value="Nuc_binding_HP_1000"/>
    <property type="match status" value="1"/>
</dbReference>
<protein>
    <submittedName>
        <fullName evidence="2">Sporulation initiation inhibitor Soj</fullName>
    </submittedName>
</protein>
<dbReference type="InterPro" id="IPR025669">
    <property type="entry name" value="AAA_dom"/>
</dbReference>
<dbReference type="CDD" id="cd02042">
    <property type="entry name" value="ParAB_family"/>
    <property type="match status" value="1"/>
</dbReference>
<dbReference type="Gene3D" id="3.40.50.300">
    <property type="entry name" value="P-loop containing nucleotide triphosphate hydrolases"/>
    <property type="match status" value="1"/>
</dbReference>
<organism evidence="2 3">
    <name type="scientific">Candidatus Desantisbacteria bacterium CG2_30_40_21</name>
    <dbReference type="NCBI Taxonomy" id="1817895"/>
    <lineage>
        <taxon>Bacteria</taxon>
        <taxon>Candidatus Desantisiibacteriota</taxon>
    </lineage>
</organism>
<dbReference type="EMBL" id="MNYI01000194">
    <property type="protein sequence ID" value="OIP37882.1"/>
    <property type="molecule type" value="Genomic_DNA"/>
</dbReference>
<dbReference type="SUPFAM" id="SSF52540">
    <property type="entry name" value="P-loop containing nucleoside triphosphate hydrolases"/>
    <property type="match status" value="1"/>
</dbReference>
<evidence type="ECO:0000313" key="2">
    <source>
        <dbReference type="EMBL" id="OIP37882.1"/>
    </source>
</evidence>
<comment type="caution">
    <text evidence="2">The sequence shown here is derived from an EMBL/GenBank/DDBJ whole genome shotgun (WGS) entry which is preliminary data.</text>
</comment>
<dbReference type="InterPro" id="IPR027417">
    <property type="entry name" value="P-loop_NTPase"/>
</dbReference>
<sequence length="255" mass="28084">MPARIIALTNQKGGCGKTTTAVNLSTALASMGQRVLLLDMDPQGNASIHLGISIYDLPVSMYDVLVDPDKMLRDAIYKTPVENLDIVPSNIELSGAELELVNMIGRESTLKDSMDGTENEYDFIFIDCPPSLGLLTLNALTTSTEVMIPVQTEYFALEGMKKLLKSVEVVKKRLNHNLEVTGIIPTMYDVRVNLSDAIMEKIIECFGNKVFKTKIRKNVRLAESPSFGIPIEVYSPKSHGAHDYCCLAKEVLNNG</sequence>
<evidence type="ECO:0000313" key="3">
    <source>
        <dbReference type="Proteomes" id="UP000183085"/>
    </source>
</evidence>
<dbReference type="PANTHER" id="PTHR13696:SF52">
    <property type="entry name" value="PARA FAMILY PROTEIN CT_582"/>
    <property type="match status" value="1"/>
</dbReference>
<accession>A0A1J5DZW0</accession>
<dbReference type="Proteomes" id="UP000183085">
    <property type="component" value="Unassembled WGS sequence"/>
</dbReference>
<evidence type="ECO:0000259" key="1">
    <source>
        <dbReference type="Pfam" id="PF13614"/>
    </source>
</evidence>
<dbReference type="AlphaFoldDB" id="A0A1J5DZW0"/>
<reference evidence="2 3" key="1">
    <citation type="journal article" date="2016" name="Environ. Microbiol.">
        <title>Genomic resolution of a cold subsurface aquifer community provides metabolic insights for novel microbes adapted to high CO concentrations.</title>
        <authorList>
            <person name="Probst A.J."/>
            <person name="Castelle C.J."/>
            <person name="Singh A."/>
            <person name="Brown C.T."/>
            <person name="Anantharaman K."/>
            <person name="Sharon I."/>
            <person name="Hug L.A."/>
            <person name="Burstein D."/>
            <person name="Emerson J.B."/>
            <person name="Thomas B.C."/>
            <person name="Banfield J.F."/>
        </authorList>
    </citation>
    <scope>NUCLEOTIDE SEQUENCE [LARGE SCALE GENOMIC DNA]</scope>
    <source>
        <strain evidence="2">CG2_30_40_21</strain>
    </source>
</reference>
<dbReference type="PANTHER" id="PTHR13696">
    <property type="entry name" value="P-LOOP CONTAINING NUCLEOSIDE TRIPHOSPHATE HYDROLASE"/>
    <property type="match status" value="1"/>
</dbReference>
<dbReference type="InterPro" id="IPR050678">
    <property type="entry name" value="DNA_Partitioning_ATPase"/>
</dbReference>
<dbReference type="FunFam" id="3.40.50.300:FF:000285">
    <property type="entry name" value="Sporulation initiation inhibitor Soj"/>
    <property type="match status" value="1"/>
</dbReference>
<name>A0A1J5DZW0_9BACT</name>
<proteinExistence type="predicted"/>
<dbReference type="Pfam" id="PF13614">
    <property type="entry name" value="AAA_31"/>
    <property type="match status" value="1"/>
</dbReference>
<gene>
    <name evidence="2" type="ORF">AUJ95_07555</name>
</gene>
<dbReference type="STRING" id="1817895.AUJ95_07555"/>